<accession>A0A8H9FZ28</accession>
<dbReference type="EMBL" id="BMKM01000003">
    <property type="protein sequence ID" value="GGE18142.1"/>
    <property type="molecule type" value="Genomic_DNA"/>
</dbReference>
<dbReference type="AlphaFoldDB" id="A0A8H9FZ28"/>
<organism evidence="1 2">
    <name type="scientific">Sphingobacterium cellulitidis</name>
    <dbReference type="NCBI Taxonomy" id="1768011"/>
    <lineage>
        <taxon>Bacteria</taxon>
        <taxon>Pseudomonadati</taxon>
        <taxon>Bacteroidota</taxon>
        <taxon>Sphingobacteriia</taxon>
        <taxon>Sphingobacteriales</taxon>
        <taxon>Sphingobacteriaceae</taxon>
        <taxon>Sphingobacterium</taxon>
    </lineage>
</organism>
<reference evidence="1" key="2">
    <citation type="submission" date="2020-09" db="EMBL/GenBank/DDBJ databases">
        <authorList>
            <person name="Sun Q."/>
            <person name="Zhou Y."/>
        </authorList>
    </citation>
    <scope>NUCLEOTIDE SEQUENCE</scope>
    <source>
        <strain evidence="1">CGMCC 1.15966</strain>
    </source>
</reference>
<comment type="caution">
    <text evidence="1">The sequence shown here is derived from an EMBL/GenBank/DDBJ whole genome shotgun (WGS) entry which is preliminary data.</text>
</comment>
<evidence type="ECO:0000313" key="2">
    <source>
        <dbReference type="Proteomes" id="UP000614460"/>
    </source>
</evidence>
<evidence type="ECO:0000313" key="1">
    <source>
        <dbReference type="EMBL" id="GGE18142.1"/>
    </source>
</evidence>
<reference evidence="1" key="1">
    <citation type="journal article" date="2014" name="Int. J. Syst. Evol. Microbiol.">
        <title>Complete genome sequence of Corynebacterium casei LMG S-19264T (=DSM 44701T), isolated from a smear-ripened cheese.</title>
        <authorList>
            <consortium name="US DOE Joint Genome Institute (JGI-PGF)"/>
            <person name="Walter F."/>
            <person name="Albersmeier A."/>
            <person name="Kalinowski J."/>
            <person name="Ruckert C."/>
        </authorList>
    </citation>
    <scope>NUCLEOTIDE SEQUENCE</scope>
    <source>
        <strain evidence="1">CGMCC 1.15966</strain>
    </source>
</reference>
<proteinExistence type="predicted"/>
<gene>
    <name evidence="1" type="ORF">GCM10011516_14710</name>
</gene>
<keyword evidence="2" id="KW-1185">Reference proteome</keyword>
<sequence>MNLKERFEKNQGFRKQLKVRTAYAIDKAIQGHFKDMEEFRDRLQKQAIHLVLRQNASGAVYGITYVDHKNRCVFNGSELGKHYSAKAILERVEVKGQHVEYLRLNTALYIKREVRQRKFEPYQIIGGISDSAKILWVDRPPLDALFHVPFSTDYISNAFKKRKKKKKKIGY</sequence>
<protein>
    <submittedName>
        <fullName evidence="1">Uncharacterized protein</fullName>
    </submittedName>
</protein>
<name>A0A8H9FZ28_9SPHI</name>
<dbReference type="Proteomes" id="UP000614460">
    <property type="component" value="Unassembled WGS sequence"/>
</dbReference>